<dbReference type="PROSITE" id="PS00759">
    <property type="entry name" value="ARGE_DAPE_CPG2_2"/>
    <property type="match status" value="1"/>
</dbReference>
<feature type="binding site" evidence="8">
    <location>
        <position position="168"/>
    </location>
    <ligand>
        <name>Mn(2+)</name>
        <dbReference type="ChEBI" id="CHEBI:29035"/>
        <label>1</label>
    </ligand>
</feature>
<keyword evidence="4" id="KW-0378">Hydrolase</keyword>
<dbReference type="Pfam" id="PF01546">
    <property type="entry name" value="Peptidase_M20"/>
    <property type="match status" value="1"/>
</dbReference>
<reference evidence="11 12" key="1">
    <citation type="submission" date="2015-12" db="EMBL/GenBank/DDBJ databases">
        <title>The genome of Folsomia candida.</title>
        <authorList>
            <person name="Faddeeva A."/>
            <person name="Derks M.F."/>
            <person name="Anvar Y."/>
            <person name="Smit S."/>
            <person name="Van Straalen N."/>
            <person name="Roelofs D."/>
        </authorList>
    </citation>
    <scope>NUCLEOTIDE SEQUENCE [LARGE SCALE GENOMIC DNA]</scope>
    <source>
        <strain evidence="11 12">VU population</strain>
        <tissue evidence="11">Whole body</tissue>
    </source>
</reference>
<dbReference type="Proteomes" id="UP000198287">
    <property type="component" value="Unassembled WGS sequence"/>
</dbReference>
<name>A0A226E421_FOLCA</name>
<dbReference type="InterPro" id="IPR001261">
    <property type="entry name" value="ArgE/DapE_CS"/>
</dbReference>
<dbReference type="Pfam" id="PF07687">
    <property type="entry name" value="M20_dimer"/>
    <property type="match status" value="1"/>
</dbReference>
<dbReference type="OrthoDB" id="7832001at2759"/>
<organism evidence="11 12">
    <name type="scientific">Folsomia candida</name>
    <name type="common">Springtail</name>
    <dbReference type="NCBI Taxonomy" id="158441"/>
    <lineage>
        <taxon>Eukaryota</taxon>
        <taxon>Metazoa</taxon>
        <taxon>Ecdysozoa</taxon>
        <taxon>Arthropoda</taxon>
        <taxon>Hexapoda</taxon>
        <taxon>Collembola</taxon>
        <taxon>Entomobryomorpha</taxon>
        <taxon>Isotomoidea</taxon>
        <taxon>Isotomidae</taxon>
        <taxon>Proisotominae</taxon>
        <taxon>Folsomia</taxon>
    </lineage>
</organism>
<feature type="binding site" evidence="8">
    <location>
        <position position="196"/>
    </location>
    <ligand>
        <name>Mn(2+)</name>
        <dbReference type="ChEBI" id="CHEBI:29035"/>
        <label>2</label>
    </ligand>
</feature>
<feature type="binding site" evidence="8">
    <location>
        <position position="447"/>
    </location>
    <ligand>
        <name>Mn(2+)</name>
        <dbReference type="ChEBI" id="CHEBI:29035"/>
        <label>1</label>
    </ligand>
</feature>
<keyword evidence="8" id="KW-0464">Manganese</keyword>
<feature type="active site" description="Proton acceptor" evidence="6">
    <location>
        <position position="167"/>
    </location>
</feature>
<dbReference type="EMBL" id="LNIX01000006">
    <property type="protein sequence ID" value="OXA52485.1"/>
    <property type="molecule type" value="Genomic_DNA"/>
</dbReference>
<evidence type="ECO:0000259" key="10">
    <source>
        <dbReference type="Pfam" id="PF07687"/>
    </source>
</evidence>
<evidence type="ECO:0000256" key="4">
    <source>
        <dbReference type="ARBA" id="ARBA00022801"/>
    </source>
</evidence>
<feature type="binding site" evidence="7">
    <location>
        <position position="332"/>
    </location>
    <ligand>
        <name>substrate</name>
        <note>ligand shared between homodimeric partners</note>
    </ligand>
</feature>
<evidence type="ECO:0000256" key="9">
    <source>
        <dbReference type="PIRSR" id="PIRSR037242-4"/>
    </source>
</evidence>
<comment type="cofactor">
    <cofactor evidence="8">
        <name>Mn(2+)</name>
        <dbReference type="ChEBI" id="CHEBI:29035"/>
    </cofactor>
    <text evidence="8">Binds 2 manganese ions per subunit.</text>
</comment>
<dbReference type="Gene3D" id="3.40.630.10">
    <property type="entry name" value="Zn peptidases"/>
    <property type="match status" value="1"/>
</dbReference>
<feature type="active site" evidence="6">
    <location>
        <position position="102"/>
    </location>
</feature>
<keyword evidence="2" id="KW-0645">Protease</keyword>
<dbReference type="SUPFAM" id="SSF53187">
    <property type="entry name" value="Zn-dependent exopeptidases"/>
    <property type="match status" value="1"/>
</dbReference>
<feature type="binding site" description="in other chain" evidence="7">
    <location>
        <position position="196"/>
    </location>
    <ligand>
        <name>substrate</name>
        <note>ligand shared between homodimeric partners</note>
    </ligand>
</feature>
<evidence type="ECO:0000256" key="1">
    <source>
        <dbReference type="ARBA" id="ARBA00006247"/>
    </source>
</evidence>
<feature type="domain" description="Peptidase M20 dimerisation" evidence="10">
    <location>
        <begin position="209"/>
        <end position="366"/>
    </location>
</feature>
<dbReference type="CDD" id="cd05676">
    <property type="entry name" value="M20_dipept_like_CNDP"/>
    <property type="match status" value="1"/>
</dbReference>
<keyword evidence="5" id="KW-0482">Metalloprotease</keyword>
<keyword evidence="12" id="KW-1185">Reference proteome</keyword>
<dbReference type="GO" id="GO:0006508">
    <property type="term" value="P:proteolysis"/>
    <property type="evidence" value="ECO:0007669"/>
    <property type="project" value="UniProtKB-KW"/>
</dbReference>
<dbReference type="STRING" id="158441.A0A226E421"/>
<feature type="binding site" description="in other chain" evidence="7">
    <location>
        <position position="345"/>
    </location>
    <ligand>
        <name>substrate</name>
        <note>ligand shared between homodimeric partners</note>
    </ligand>
</feature>
<dbReference type="GO" id="GO:0046872">
    <property type="term" value="F:metal ion binding"/>
    <property type="evidence" value="ECO:0007669"/>
    <property type="project" value="UniProtKB-KW"/>
</dbReference>
<feature type="binding site" description="in other chain" evidence="7">
    <location>
        <position position="419"/>
    </location>
    <ligand>
        <name>substrate</name>
        <note>ligand shared between homodimeric partners</note>
    </ligand>
</feature>
<feature type="binding site" description="in other chain" evidence="7">
    <location>
        <position position="447"/>
    </location>
    <ligand>
        <name>substrate</name>
        <note>ligand shared between homodimeric partners</note>
    </ligand>
</feature>
<evidence type="ECO:0000313" key="11">
    <source>
        <dbReference type="EMBL" id="OXA52485.1"/>
    </source>
</evidence>
<evidence type="ECO:0000256" key="5">
    <source>
        <dbReference type="ARBA" id="ARBA00023049"/>
    </source>
</evidence>
<feature type="site" description="Important for catalytic activity" evidence="9">
    <location>
        <position position="229"/>
    </location>
</feature>
<dbReference type="Gene3D" id="3.30.70.360">
    <property type="match status" value="1"/>
</dbReference>
<comment type="caution">
    <text evidence="11">The sequence shown here is derived from an EMBL/GenBank/DDBJ whole genome shotgun (WGS) entry which is preliminary data.</text>
</comment>
<evidence type="ECO:0000256" key="3">
    <source>
        <dbReference type="ARBA" id="ARBA00022723"/>
    </source>
</evidence>
<gene>
    <name evidence="11" type="ORF">Fcan01_12561</name>
</gene>
<evidence type="ECO:0000256" key="7">
    <source>
        <dbReference type="PIRSR" id="PIRSR037242-2"/>
    </source>
</evidence>
<feature type="binding site" evidence="8">
    <location>
        <position position="100"/>
    </location>
    <ligand>
        <name>Mn(2+)</name>
        <dbReference type="ChEBI" id="CHEBI:29035"/>
        <label>2</label>
    </ligand>
</feature>
<dbReference type="InterPro" id="IPR002933">
    <property type="entry name" value="Peptidase_M20"/>
</dbReference>
<evidence type="ECO:0000256" key="8">
    <source>
        <dbReference type="PIRSR" id="PIRSR037242-3"/>
    </source>
</evidence>
<dbReference type="PANTHER" id="PTHR43270">
    <property type="entry name" value="BETA-ALA-HIS DIPEPTIDASE"/>
    <property type="match status" value="1"/>
</dbReference>
<dbReference type="InterPro" id="IPR011650">
    <property type="entry name" value="Peptidase_M20_dimer"/>
</dbReference>
<feature type="binding site" evidence="8">
    <location>
        <position position="133"/>
    </location>
    <ligand>
        <name>Mn(2+)</name>
        <dbReference type="ChEBI" id="CHEBI:29035"/>
        <label>1</label>
    </ligand>
</feature>
<proteinExistence type="inferred from homology"/>
<comment type="similarity">
    <text evidence="1">Belongs to the peptidase M20A family.</text>
</comment>
<evidence type="ECO:0000256" key="2">
    <source>
        <dbReference type="ARBA" id="ARBA00022670"/>
    </source>
</evidence>
<keyword evidence="3 8" id="KW-0479">Metal-binding</keyword>
<feature type="binding site" evidence="7">
    <location>
        <position position="229"/>
    </location>
    <ligand>
        <name>substrate</name>
        <note>ligand shared between homodimeric partners</note>
    </ligand>
</feature>
<dbReference type="PANTHER" id="PTHR43270:SF4">
    <property type="entry name" value="CARNOSINE DIPEPTIDASE 2, ISOFORM A"/>
    <property type="match status" value="1"/>
</dbReference>
<evidence type="ECO:0000256" key="6">
    <source>
        <dbReference type="PIRSR" id="PIRSR037242-1"/>
    </source>
</evidence>
<dbReference type="AlphaFoldDB" id="A0A226E421"/>
<dbReference type="OMA" id="CNVKFMI"/>
<evidence type="ECO:0000313" key="12">
    <source>
        <dbReference type="Proteomes" id="UP000198287"/>
    </source>
</evidence>
<feature type="binding site" evidence="8">
    <location>
        <position position="133"/>
    </location>
    <ligand>
        <name>Mn(2+)</name>
        <dbReference type="ChEBI" id="CHEBI:29035"/>
        <label>2</label>
    </ligand>
</feature>
<dbReference type="GO" id="GO:0070573">
    <property type="term" value="F:metallodipeptidase activity"/>
    <property type="evidence" value="ECO:0007669"/>
    <property type="project" value="InterPro"/>
</dbReference>
<accession>A0A226E421</accession>
<dbReference type="InterPro" id="IPR017153">
    <property type="entry name" value="CNDP/DUG1"/>
</dbReference>
<sequence length="480" mass="53487">MSGDLAKVLGYIDANEKTFIANLKGAVEIANVSAWKDSRPECMRMVEYAVSKLKVLNFTHEIRDVGMQKMEDGSSIPLPPVIFATLGNDPAKKTLMIYGHLDVQPAKMSDGWSYEPFTLTEDGPNLYGRGSTDDKGPVLGWLHAIEAYQKNGLPVPVNIKMVLESMEECGSEGLEELLEKEKNGFLKGVDLVTISDNYWLGTEKPCLTYGLRGLCYMHVEIECGTKDLHSGVFGGAVEEAMPDLIWMLNQLIDQKGQILIPGIMDSVAPLDEDEKKLYQEVDFCPNEFKSDAGVRSLRCPGNKEATLMNRWRYPSLSIHGIEGAFADPGSKTVIPRKVIGKFSVRLVPNQDPVEIEKLINKYLNDKWTERGSNNKMTVLPGHLGKPWMAKYNHPNYQAAAKATELIYKVKPQYTREGGSIPITLTFQELTGRNVLLLPMGQSDDGAHSQNEKISKRNYILGTKVFAAYLHEVSLLDKKDL</sequence>
<dbReference type="PIRSF" id="PIRSF037242">
    <property type="entry name" value="CNDP_dipeptidase"/>
    <property type="match status" value="1"/>
</dbReference>
<protein>
    <submittedName>
        <fullName evidence="11">Cytosolic non-specific dipeptidase</fullName>
    </submittedName>
</protein>
<dbReference type="InterPro" id="IPR051458">
    <property type="entry name" value="Cyt/Met_Dipeptidase"/>
</dbReference>